<sequence>MNKGQKFSAGYFLAALVLAWLFADLVYKPYMESRTEVPYSTFLADLENGAVDEVNLAAERIVYRLKAVSSDLSDRPVVGGIILDRSPAPVVRNVVRVLDPLLVEKLASADVTFGGVAQQSAILDTVLGVLLPFLPLLLLWYFIFKRMSGGSGSVLSFGRSKAQELQGEMTGVHFKDLGGVGEAEVELREIIDFLKEPERYNRFGAKLPKGVLLVGPPGTGKTMLAKATAGEAGVPFFFITGSSFVEMFVGVGAARVRDMFEQAKKKAPCIIFIDEIDAIGQSRALSMTGNSEQENTLNQLLAEMDGFTPNTGVVIMAATNRPEILDQALLRPGRFDRQIQVVLPTEEGRRDILQIHTREVPLDDNVDLKALAKVTPGFSGADLANIANEAALMAVRRKAEKVSAQDFDLAVERVVAGLQRRTPLTPAVRRRVAYHETGHALAACFLPGTDPVHRVSIIPTARGALGYTMQMPTEDQYIVGEAELQSRLAVLLGGRAAELLIFQEPSTGASNDLERATETARRMVTEFGMSSRLGPVRYAGRAMTYLHSEAESRTDLGSSTFEAIDEEIRRLVSKAQETAVELLKAHEATLHEAARVLQEKEAITGDEIREIIRRVEGSVPAEEKSADASLGGR</sequence>
<keyword evidence="10 16" id="KW-0862">Zinc</keyword>
<reference evidence="20" key="1">
    <citation type="submission" date="2010-03" db="EMBL/GenBank/DDBJ databases">
        <title>The genome sequence of Synergistetes sp. SGP1.</title>
        <authorList>
            <consortium name="metaHIT consortium -- http://www.metahit.eu/"/>
            <person name="Pajon A."/>
            <person name="Turner K."/>
            <person name="Parkhill J."/>
            <person name="Wade W."/>
            <person name="Vartoukian S."/>
        </authorList>
    </citation>
    <scope>NUCLEOTIDE SEQUENCE [LARGE SCALE GENOMIC DNA]</scope>
    <source>
        <strain evidence="20">SGP1</strain>
    </source>
</reference>
<dbReference type="Pfam" id="PF06480">
    <property type="entry name" value="FtsH_ext"/>
    <property type="match status" value="1"/>
</dbReference>
<dbReference type="PROSITE" id="PS00674">
    <property type="entry name" value="AAA"/>
    <property type="match status" value="1"/>
</dbReference>
<dbReference type="GO" id="GO:0004176">
    <property type="term" value="F:ATP-dependent peptidase activity"/>
    <property type="evidence" value="ECO:0007669"/>
    <property type="project" value="InterPro"/>
</dbReference>
<dbReference type="PANTHER" id="PTHR23076:SF97">
    <property type="entry name" value="ATP-DEPENDENT ZINC METALLOPROTEASE YME1L1"/>
    <property type="match status" value="1"/>
</dbReference>
<dbReference type="Pfam" id="PF00004">
    <property type="entry name" value="AAA"/>
    <property type="match status" value="1"/>
</dbReference>
<feature type="binding site" evidence="16">
    <location>
        <position position="435"/>
    </location>
    <ligand>
        <name>Zn(2+)</name>
        <dbReference type="ChEBI" id="CHEBI:29105"/>
        <note>catalytic</note>
    </ligand>
</feature>
<evidence type="ECO:0000256" key="7">
    <source>
        <dbReference type="ARBA" id="ARBA00022723"/>
    </source>
</evidence>
<comment type="subcellular location">
    <subcellularLocation>
        <location evidence="16">Cell membrane</location>
        <topology evidence="16">Multi-pass membrane protein</topology>
        <orientation evidence="16">Cytoplasmic side</orientation>
    </subcellularLocation>
    <subcellularLocation>
        <location evidence="1">Membrane</location>
    </subcellularLocation>
</comment>
<comment type="similarity">
    <text evidence="17">Belongs to the AAA ATPase family.</text>
</comment>
<evidence type="ECO:0000313" key="20">
    <source>
        <dbReference type="Proteomes" id="UP000008957"/>
    </source>
</evidence>
<dbReference type="InterPro" id="IPR027417">
    <property type="entry name" value="P-loop_NTPase"/>
</dbReference>
<evidence type="ECO:0000256" key="17">
    <source>
        <dbReference type="RuleBase" id="RU003651"/>
    </source>
</evidence>
<dbReference type="SMART" id="SM00382">
    <property type="entry name" value="AAA"/>
    <property type="match status" value="1"/>
</dbReference>
<dbReference type="Gene3D" id="1.10.8.60">
    <property type="match status" value="1"/>
</dbReference>
<comment type="function">
    <text evidence="16">Acts as a processive, ATP-dependent zinc metallopeptidase for both cytoplasmic and membrane proteins. Plays a role in the quality control of integral membrane proteins.</text>
</comment>
<evidence type="ECO:0000259" key="18">
    <source>
        <dbReference type="SMART" id="SM00382"/>
    </source>
</evidence>
<feature type="binding site" evidence="16">
    <location>
        <position position="512"/>
    </location>
    <ligand>
        <name>Zn(2+)</name>
        <dbReference type="ChEBI" id="CHEBI:29105"/>
        <note>catalytic</note>
    </ligand>
</feature>
<keyword evidence="4" id="KW-0997">Cell inner membrane</keyword>
<evidence type="ECO:0000256" key="9">
    <source>
        <dbReference type="ARBA" id="ARBA00022801"/>
    </source>
</evidence>
<keyword evidence="6 16" id="KW-0812">Transmembrane</keyword>
<proteinExistence type="inferred from homology"/>
<accession>A0AB94IVY3</accession>
<dbReference type="InterPro" id="IPR041569">
    <property type="entry name" value="AAA_lid_3"/>
</dbReference>
<dbReference type="HAMAP" id="MF_01458">
    <property type="entry name" value="FtsH"/>
    <property type="match status" value="1"/>
</dbReference>
<dbReference type="SUPFAM" id="SSF140990">
    <property type="entry name" value="FtsH protease domain-like"/>
    <property type="match status" value="1"/>
</dbReference>
<evidence type="ECO:0000256" key="2">
    <source>
        <dbReference type="ARBA" id="ARBA00010044"/>
    </source>
</evidence>
<comment type="subunit">
    <text evidence="16">Homohexamer.</text>
</comment>
<evidence type="ECO:0000256" key="16">
    <source>
        <dbReference type="HAMAP-Rule" id="MF_01458"/>
    </source>
</evidence>
<feature type="domain" description="AAA+ ATPase" evidence="18">
    <location>
        <begin position="207"/>
        <end position="345"/>
    </location>
</feature>
<keyword evidence="9 16" id="KW-0378">Hydrolase</keyword>
<protein>
    <recommendedName>
        <fullName evidence="16">ATP-dependent zinc metalloprotease FtsH</fullName>
        <ecNumber evidence="16">3.4.24.-</ecNumber>
    </recommendedName>
</protein>
<dbReference type="GO" id="GO:0005524">
    <property type="term" value="F:ATP binding"/>
    <property type="evidence" value="ECO:0007669"/>
    <property type="project" value="UniProtKB-UniRule"/>
</dbReference>
<dbReference type="EMBL" id="FP929056">
    <property type="protein sequence ID" value="CBL27913.1"/>
    <property type="molecule type" value="Genomic_DNA"/>
</dbReference>
<comment type="cofactor">
    <cofactor evidence="16">
        <name>Zn(2+)</name>
        <dbReference type="ChEBI" id="CHEBI:29105"/>
    </cofactor>
    <text evidence="16">Binds 1 zinc ion per subunit.</text>
</comment>
<feature type="transmembrane region" description="Helical" evidence="16">
    <location>
        <begin position="121"/>
        <end position="143"/>
    </location>
</feature>
<evidence type="ECO:0000313" key="19">
    <source>
        <dbReference type="EMBL" id="CBL27913.1"/>
    </source>
</evidence>
<evidence type="ECO:0000256" key="15">
    <source>
        <dbReference type="ARBA" id="ARBA00061570"/>
    </source>
</evidence>
<reference evidence="19 20" key="2">
    <citation type="submission" date="2010-03" db="EMBL/GenBank/DDBJ databases">
        <authorList>
            <person name="Pajon A."/>
        </authorList>
    </citation>
    <scope>NUCLEOTIDE SEQUENCE [LARGE SCALE GENOMIC DNA]</scope>
    <source>
        <strain evidence="19 20">SGP1</strain>
    </source>
</reference>
<keyword evidence="7 16" id="KW-0479">Metal-binding</keyword>
<dbReference type="GO" id="GO:0016887">
    <property type="term" value="F:ATP hydrolysis activity"/>
    <property type="evidence" value="ECO:0007669"/>
    <property type="project" value="UniProtKB-UniRule"/>
</dbReference>
<evidence type="ECO:0000256" key="5">
    <source>
        <dbReference type="ARBA" id="ARBA00022670"/>
    </source>
</evidence>
<dbReference type="GO" id="GO:0004222">
    <property type="term" value="F:metalloendopeptidase activity"/>
    <property type="evidence" value="ECO:0007669"/>
    <property type="project" value="InterPro"/>
</dbReference>
<evidence type="ECO:0000256" key="1">
    <source>
        <dbReference type="ARBA" id="ARBA00004370"/>
    </source>
</evidence>
<dbReference type="KEGG" id="sbr:SY1_04930"/>
<dbReference type="InterPro" id="IPR037219">
    <property type="entry name" value="Peptidase_M41-like"/>
</dbReference>
<name>A0AB94IVY3_9BACT</name>
<dbReference type="PANTHER" id="PTHR23076">
    <property type="entry name" value="METALLOPROTEASE M41 FTSH"/>
    <property type="match status" value="1"/>
</dbReference>
<dbReference type="InterPro" id="IPR003593">
    <property type="entry name" value="AAA+_ATPase"/>
</dbReference>
<comment type="similarity">
    <text evidence="2 16">In the C-terminal section; belongs to the peptidase M41 family.</text>
</comment>
<dbReference type="FunFam" id="1.10.8.60:FF:000001">
    <property type="entry name" value="ATP-dependent zinc metalloprotease FtsH"/>
    <property type="match status" value="1"/>
</dbReference>
<dbReference type="InterPro" id="IPR000642">
    <property type="entry name" value="Peptidase_M41"/>
</dbReference>
<evidence type="ECO:0000256" key="12">
    <source>
        <dbReference type="ARBA" id="ARBA00022989"/>
    </source>
</evidence>
<evidence type="ECO:0000256" key="14">
    <source>
        <dbReference type="ARBA" id="ARBA00023136"/>
    </source>
</evidence>
<feature type="binding site" evidence="16">
    <location>
        <begin position="215"/>
        <end position="222"/>
    </location>
    <ligand>
        <name>ATP</name>
        <dbReference type="ChEBI" id="CHEBI:30616"/>
    </ligand>
</feature>
<keyword evidence="3 16" id="KW-1003">Cell membrane</keyword>
<dbReference type="InterPro" id="IPR003960">
    <property type="entry name" value="ATPase_AAA_CS"/>
</dbReference>
<evidence type="ECO:0000256" key="10">
    <source>
        <dbReference type="ARBA" id="ARBA00022833"/>
    </source>
</evidence>
<keyword evidence="8 16" id="KW-0547">Nucleotide-binding</keyword>
<dbReference type="Gene3D" id="1.20.58.760">
    <property type="entry name" value="Peptidase M41"/>
    <property type="match status" value="1"/>
</dbReference>
<dbReference type="Gene3D" id="3.30.720.210">
    <property type="match status" value="1"/>
</dbReference>
<dbReference type="EC" id="3.4.24.-" evidence="16"/>
<dbReference type="Gene3D" id="3.40.50.300">
    <property type="entry name" value="P-loop containing nucleotide triphosphate hydrolases"/>
    <property type="match status" value="1"/>
</dbReference>
<evidence type="ECO:0000256" key="3">
    <source>
        <dbReference type="ARBA" id="ARBA00022475"/>
    </source>
</evidence>
<dbReference type="FunFam" id="3.40.50.300:FF:000001">
    <property type="entry name" value="ATP-dependent zinc metalloprotease FtsH"/>
    <property type="match status" value="1"/>
</dbReference>
<dbReference type="SUPFAM" id="SSF52540">
    <property type="entry name" value="P-loop containing nucleoside triphosphate hydrolases"/>
    <property type="match status" value="1"/>
</dbReference>
<dbReference type="InterPro" id="IPR003959">
    <property type="entry name" value="ATPase_AAA_core"/>
</dbReference>
<dbReference type="Proteomes" id="UP000008957">
    <property type="component" value="Chromosome"/>
</dbReference>
<keyword evidence="11 16" id="KW-0067">ATP-binding</keyword>
<dbReference type="Pfam" id="PF17862">
    <property type="entry name" value="AAA_lid_3"/>
    <property type="match status" value="1"/>
</dbReference>
<dbReference type="InterPro" id="IPR005936">
    <property type="entry name" value="FtsH"/>
</dbReference>
<feature type="binding site" evidence="16">
    <location>
        <position position="439"/>
    </location>
    <ligand>
        <name>Zn(2+)</name>
        <dbReference type="ChEBI" id="CHEBI:29105"/>
        <note>catalytic</note>
    </ligand>
</feature>
<dbReference type="AlphaFoldDB" id="A0AB94IVY3"/>
<keyword evidence="13 16" id="KW-0482">Metalloprotease</keyword>
<organism evidence="19 20">
    <name type="scientific">Fretibacterium fastidiosum</name>
    <dbReference type="NCBI Taxonomy" id="651822"/>
    <lineage>
        <taxon>Bacteria</taxon>
        <taxon>Thermotogati</taxon>
        <taxon>Synergistota</taxon>
        <taxon>Synergistia</taxon>
        <taxon>Synergistales</taxon>
        <taxon>Aminobacteriaceae</taxon>
        <taxon>Fretibacterium</taxon>
    </lineage>
</organism>
<keyword evidence="5 16" id="KW-0645">Protease</keyword>
<keyword evidence="14 16" id="KW-0472">Membrane</keyword>
<dbReference type="NCBIfam" id="TIGR01241">
    <property type="entry name" value="FtsH_fam"/>
    <property type="match status" value="1"/>
</dbReference>
<evidence type="ECO:0000256" key="4">
    <source>
        <dbReference type="ARBA" id="ARBA00022519"/>
    </source>
</evidence>
<keyword evidence="12 16" id="KW-1133">Transmembrane helix</keyword>
<dbReference type="RefSeq" id="WP_015556060.1">
    <property type="nucleotide sequence ID" value="NC_021038.1"/>
</dbReference>
<evidence type="ECO:0000256" key="8">
    <source>
        <dbReference type="ARBA" id="ARBA00022741"/>
    </source>
</evidence>
<keyword evidence="20" id="KW-1185">Reference proteome</keyword>
<dbReference type="FunFam" id="1.20.58.760:FF:000001">
    <property type="entry name" value="ATP-dependent zinc metalloprotease FtsH"/>
    <property type="match status" value="1"/>
</dbReference>
<dbReference type="InterPro" id="IPR011546">
    <property type="entry name" value="Pept_M41_FtsH_extracell"/>
</dbReference>
<feature type="active site" evidence="16">
    <location>
        <position position="436"/>
    </location>
</feature>
<dbReference type="CDD" id="cd19501">
    <property type="entry name" value="RecA-like_FtsH"/>
    <property type="match status" value="1"/>
</dbReference>
<evidence type="ECO:0000256" key="6">
    <source>
        <dbReference type="ARBA" id="ARBA00022692"/>
    </source>
</evidence>
<comment type="similarity">
    <text evidence="15 16">In the central section; belongs to the AAA ATPase family.</text>
</comment>
<comment type="caution">
    <text evidence="16">Lacks conserved residue(s) required for the propagation of feature annotation.</text>
</comment>
<dbReference type="Pfam" id="PF01434">
    <property type="entry name" value="Peptidase_M41"/>
    <property type="match status" value="1"/>
</dbReference>
<gene>
    <name evidence="16" type="primary">ftsH</name>
    <name evidence="19" type="ORF">SY1_04930</name>
</gene>
<evidence type="ECO:0000256" key="11">
    <source>
        <dbReference type="ARBA" id="ARBA00022840"/>
    </source>
</evidence>
<dbReference type="GO" id="GO:0008270">
    <property type="term" value="F:zinc ion binding"/>
    <property type="evidence" value="ECO:0007669"/>
    <property type="project" value="UniProtKB-UniRule"/>
</dbReference>
<evidence type="ECO:0000256" key="13">
    <source>
        <dbReference type="ARBA" id="ARBA00023049"/>
    </source>
</evidence>
<dbReference type="GO" id="GO:0006508">
    <property type="term" value="P:proteolysis"/>
    <property type="evidence" value="ECO:0007669"/>
    <property type="project" value="UniProtKB-KW"/>
</dbReference>
<dbReference type="GO" id="GO:0030163">
    <property type="term" value="P:protein catabolic process"/>
    <property type="evidence" value="ECO:0007669"/>
    <property type="project" value="UniProtKB-UniRule"/>
</dbReference>
<dbReference type="GO" id="GO:0005886">
    <property type="term" value="C:plasma membrane"/>
    <property type="evidence" value="ECO:0007669"/>
    <property type="project" value="UniProtKB-SubCell"/>
</dbReference>